<evidence type="ECO:0000256" key="11">
    <source>
        <dbReference type="SAM" id="MobiDB-lite"/>
    </source>
</evidence>
<keyword evidence="5" id="KW-0498">Mitosis</keyword>
<evidence type="ECO:0000256" key="5">
    <source>
        <dbReference type="ARBA" id="ARBA00022776"/>
    </source>
</evidence>
<gene>
    <name evidence="12" type="ORF">PECUL_23A054874</name>
</gene>
<dbReference type="GO" id="GO:0000444">
    <property type="term" value="C:MIS12/MIND type complex"/>
    <property type="evidence" value="ECO:0007669"/>
    <property type="project" value="InterPro"/>
</dbReference>
<feature type="region of interest" description="Disordered" evidence="11">
    <location>
        <begin position="1"/>
        <end position="26"/>
    </location>
</feature>
<accession>A0AAD1T8Z0</accession>
<evidence type="ECO:0000256" key="7">
    <source>
        <dbReference type="ARBA" id="ARBA00023242"/>
    </source>
</evidence>
<evidence type="ECO:0000313" key="12">
    <source>
        <dbReference type="EMBL" id="CAH2321701.1"/>
    </source>
</evidence>
<evidence type="ECO:0000256" key="4">
    <source>
        <dbReference type="ARBA" id="ARBA00022618"/>
    </source>
</evidence>
<keyword evidence="8" id="KW-0131">Cell cycle</keyword>
<keyword evidence="3" id="KW-0158">Chromosome</keyword>
<evidence type="ECO:0000256" key="9">
    <source>
        <dbReference type="ARBA" id="ARBA00023328"/>
    </source>
</evidence>
<name>A0AAD1T8Z0_PELCU</name>
<dbReference type="GO" id="GO:0007059">
    <property type="term" value="P:chromosome segregation"/>
    <property type="evidence" value="ECO:0007669"/>
    <property type="project" value="TreeGrafter"/>
</dbReference>
<keyword evidence="13" id="KW-1185">Reference proteome</keyword>
<evidence type="ECO:0000256" key="6">
    <source>
        <dbReference type="ARBA" id="ARBA00022838"/>
    </source>
</evidence>
<evidence type="ECO:0000256" key="10">
    <source>
        <dbReference type="SAM" id="Coils"/>
    </source>
</evidence>
<keyword evidence="6" id="KW-0995">Kinetochore</keyword>
<dbReference type="PANTHER" id="PTHR15459:SF3">
    <property type="entry name" value="POLYAMINE-MODULATED FACTOR 1"/>
    <property type="match status" value="1"/>
</dbReference>
<dbReference type="GO" id="GO:0005634">
    <property type="term" value="C:nucleus"/>
    <property type="evidence" value="ECO:0007669"/>
    <property type="project" value="UniProtKB-SubCell"/>
</dbReference>
<dbReference type="InterPro" id="IPR007128">
    <property type="entry name" value="PMF1/Nnf1"/>
</dbReference>
<sequence length="205" mass="23681">MEVEERNDVVEGASGSSQEPGPSAAGAPQRMLIFDTLVDRFLEGLVEAGSYSRFARCYRRIYKLQPEITRSIYDQFVAQLQKSIKDEIQELKEEGNLEALLDSLDNLETEAGGRTDLEWRPSGVPEEDLRSHLVPYLLQQREYLRKILKEQIEENAKLSQSVLAGRKRIEQMQKEIERRQQAWQELSKVQREMILSIQTPNDSEL</sequence>
<dbReference type="Proteomes" id="UP001295444">
    <property type="component" value="Chromosome 11"/>
</dbReference>
<keyword evidence="4" id="KW-0132">Cell division</keyword>
<feature type="non-terminal residue" evidence="12">
    <location>
        <position position="205"/>
    </location>
</feature>
<evidence type="ECO:0008006" key="14">
    <source>
        <dbReference type="Google" id="ProtNLM"/>
    </source>
</evidence>
<keyword evidence="9" id="KW-0137">Centromere</keyword>
<dbReference type="Pfam" id="PF03980">
    <property type="entry name" value="Nnf1"/>
    <property type="match status" value="1"/>
</dbReference>
<dbReference type="EMBL" id="OW240922">
    <property type="protein sequence ID" value="CAH2321701.1"/>
    <property type="molecule type" value="Genomic_DNA"/>
</dbReference>
<dbReference type="GO" id="GO:0051301">
    <property type="term" value="P:cell division"/>
    <property type="evidence" value="ECO:0007669"/>
    <property type="project" value="UniProtKB-KW"/>
</dbReference>
<evidence type="ECO:0000256" key="8">
    <source>
        <dbReference type="ARBA" id="ARBA00023306"/>
    </source>
</evidence>
<evidence type="ECO:0000256" key="2">
    <source>
        <dbReference type="ARBA" id="ARBA00004629"/>
    </source>
</evidence>
<protein>
    <recommendedName>
        <fullName evidence="14">Polyamine-modulated factor 1</fullName>
    </recommendedName>
</protein>
<organism evidence="12 13">
    <name type="scientific">Pelobates cultripes</name>
    <name type="common">Western spadefoot toad</name>
    <dbReference type="NCBI Taxonomy" id="61616"/>
    <lineage>
        <taxon>Eukaryota</taxon>
        <taxon>Metazoa</taxon>
        <taxon>Chordata</taxon>
        <taxon>Craniata</taxon>
        <taxon>Vertebrata</taxon>
        <taxon>Euteleostomi</taxon>
        <taxon>Amphibia</taxon>
        <taxon>Batrachia</taxon>
        <taxon>Anura</taxon>
        <taxon>Pelobatoidea</taxon>
        <taxon>Pelobatidae</taxon>
        <taxon>Pelobates</taxon>
    </lineage>
</organism>
<evidence type="ECO:0000256" key="3">
    <source>
        <dbReference type="ARBA" id="ARBA00022454"/>
    </source>
</evidence>
<dbReference type="PANTHER" id="PTHR15459">
    <property type="entry name" value="POLYAMINE-MODULATED FACTOR 1"/>
    <property type="match status" value="1"/>
</dbReference>
<keyword evidence="7" id="KW-0539">Nucleus</keyword>
<feature type="coiled-coil region" evidence="10">
    <location>
        <begin position="77"/>
        <end position="110"/>
    </location>
</feature>
<dbReference type="AlphaFoldDB" id="A0AAD1T8Z0"/>
<keyword evidence="10" id="KW-0175">Coiled coil</keyword>
<evidence type="ECO:0000256" key="1">
    <source>
        <dbReference type="ARBA" id="ARBA00004123"/>
    </source>
</evidence>
<reference evidence="12" key="1">
    <citation type="submission" date="2022-03" db="EMBL/GenBank/DDBJ databases">
        <authorList>
            <person name="Alioto T."/>
            <person name="Alioto T."/>
            <person name="Gomez Garrido J."/>
        </authorList>
    </citation>
    <scope>NUCLEOTIDE SEQUENCE</scope>
</reference>
<proteinExistence type="predicted"/>
<comment type="subcellular location">
    <subcellularLocation>
        <location evidence="2">Chromosome</location>
        <location evidence="2">Centromere</location>
        <location evidence="2">Kinetochore</location>
    </subcellularLocation>
    <subcellularLocation>
        <location evidence="1">Nucleus</location>
    </subcellularLocation>
</comment>
<evidence type="ECO:0000313" key="13">
    <source>
        <dbReference type="Proteomes" id="UP001295444"/>
    </source>
</evidence>